<dbReference type="PANTHER" id="PTHR23179:SF3">
    <property type="entry name" value="RHO GTPASE-ACTIVATING PROTEIN 20"/>
    <property type="match status" value="1"/>
</dbReference>
<evidence type="ECO:0000256" key="2">
    <source>
        <dbReference type="SAM" id="MobiDB-lite"/>
    </source>
</evidence>
<feature type="region of interest" description="Disordered" evidence="2">
    <location>
        <begin position="425"/>
        <end position="458"/>
    </location>
</feature>
<comment type="caution">
    <text evidence="4">The sequence shown here is derived from an EMBL/GenBank/DDBJ whole genome shotgun (WGS) entry which is preliminary data.</text>
</comment>
<dbReference type="InterPro" id="IPR000198">
    <property type="entry name" value="RhoGAP_dom"/>
</dbReference>
<evidence type="ECO:0000313" key="4">
    <source>
        <dbReference type="EMBL" id="MFH4979759.1"/>
    </source>
</evidence>
<dbReference type="PROSITE" id="PS50238">
    <property type="entry name" value="RHOGAP"/>
    <property type="match status" value="1"/>
</dbReference>
<proteinExistence type="predicted"/>
<feature type="compositionally biased region" description="Polar residues" evidence="2">
    <location>
        <begin position="447"/>
        <end position="458"/>
    </location>
</feature>
<dbReference type="InterPro" id="IPR047887">
    <property type="entry name" value="ARHGAP20_PH"/>
</dbReference>
<feature type="compositionally biased region" description="Low complexity" evidence="2">
    <location>
        <begin position="426"/>
        <end position="437"/>
    </location>
</feature>
<feature type="region of interest" description="Disordered" evidence="2">
    <location>
        <begin position="558"/>
        <end position="579"/>
    </location>
</feature>
<dbReference type="AlphaFoldDB" id="A0ABD6ER45"/>
<dbReference type="Pfam" id="PF00620">
    <property type="entry name" value="RhoGAP"/>
    <property type="match status" value="1"/>
</dbReference>
<dbReference type="SUPFAM" id="SSF48350">
    <property type="entry name" value="GTPase activation domain, GAP"/>
    <property type="match status" value="1"/>
</dbReference>
<dbReference type="InterPro" id="IPR008936">
    <property type="entry name" value="Rho_GTPase_activation_prot"/>
</dbReference>
<evidence type="ECO:0000256" key="1">
    <source>
        <dbReference type="ARBA" id="ARBA00022468"/>
    </source>
</evidence>
<dbReference type="SUPFAM" id="SSF50729">
    <property type="entry name" value="PH domain-like"/>
    <property type="match status" value="1"/>
</dbReference>
<feature type="region of interest" description="Disordered" evidence="2">
    <location>
        <begin position="730"/>
        <end position="770"/>
    </location>
</feature>
<evidence type="ECO:0000259" key="3">
    <source>
        <dbReference type="PROSITE" id="PS50238"/>
    </source>
</evidence>
<dbReference type="EMBL" id="JBGFUD010004597">
    <property type="protein sequence ID" value="MFH4979759.1"/>
    <property type="molecule type" value="Genomic_DNA"/>
</dbReference>
<dbReference type="Gene3D" id="2.30.29.30">
    <property type="entry name" value="Pleckstrin-homology domain (PH domain)/Phosphotyrosine-binding domain (PTB)"/>
    <property type="match status" value="1"/>
</dbReference>
<dbReference type="PANTHER" id="PTHR23179">
    <property type="entry name" value="T-CELL ACTIVATION RHO GTPASE ACTIVATING PROTEIN-RELATED"/>
    <property type="match status" value="1"/>
</dbReference>
<feature type="compositionally biased region" description="Polar residues" evidence="2">
    <location>
        <begin position="568"/>
        <end position="579"/>
    </location>
</feature>
<protein>
    <recommendedName>
        <fullName evidence="3">Rho-GAP domain-containing protein</fullName>
    </recommendedName>
</protein>
<feature type="compositionally biased region" description="Basic and acidic residues" evidence="2">
    <location>
        <begin position="736"/>
        <end position="746"/>
    </location>
</feature>
<dbReference type="Pfam" id="PF22286">
    <property type="entry name" value="RHG20_PH"/>
    <property type="match status" value="1"/>
</dbReference>
<dbReference type="InterPro" id="IPR011993">
    <property type="entry name" value="PH-like_dom_sf"/>
</dbReference>
<reference evidence="4 5" key="1">
    <citation type="submission" date="2024-08" db="EMBL/GenBank/DDBJ databases">
        <title>Gnathostoma spinigerum genome.</title>
        <authorList>
            <person name="Gonzalez-Bertolin B."/>
            <person name="Monzon S."/>
            <person name="Zaballos A."/>
            <person name="Jimenez P."/>
            <person name="Dekumyoy P."/>
            <person name="Varona S."/>
            <person name="Cuesta I."/>
            <person name="Sumanam S."/>
            <person name="Adisakwattana P."/>
            <person name="Gasser R.B."/>
            <person name="Hernandez-Gonzalez A."/>
            <person name="Young N.D."/>
            <person name="Perteguer M.J."/>
        </authorList>
    </citation>
    <scope>NUCLEOTIDE SEQUENCE [LARGE SCALE GENOMIC DNA]</scope>
    <source>
        <strain evidence="4">AL3</strain>
        <tissue evidence="4">Liver</tissue>
    </source>
</reference>
<accession>A0ABD6ER45</accession>
<organism evidence="4 5">
    <name type="scientific">Gnathostoma spinigerum</name>
    <dbReference type="NCBI Taxonomy" id="75299"/>
    <lineage>
        <taxon>Eukaryota</taxon>
        <taxon>Metazoa</taxon>
        <taxon>Ecdysozoa</taxon>
        <taxon>Nematoda</taxon>
        <taxon>Chromadorea</taxon>
        <taxon>Rhabditida</taxon>
        <taxon>Spirurina</taxon>
        <taxon>Gnathostomatomorpha</taxon>
        <taxon>Gnathostomatoidea</taxon>
        <taxon>Gnathostomatidae</taxon>
        <taxon>Gnathostoma</taxon>
    </lineage>
</organism>
<dbReference type="SMART" id="SM00324">
    <property type="entry name" value="RhoGAP"/>
    <property type="match status" value="1"/>
</dbReference>
<dbReference type="GO" id="GO:0005096">
    <property type="term" value="F:GTPase activator activity"/>
    <property type="evidence" value="ECO:0007669"/>
    <property type="project" value="UniProtKB-KW"/>
</dbReference>
<dbReference type="Gene3D" id="1.10.555.10">
    <property type="entry name" value="Rho GTPase activation protein"/>
    <property type="match status" value="1"/>
</dbReference>
<feature type="compositionally biased region" description="Basic and acidic residues" evidence="2">
    <location>
        <begin position="760"/>
        <end position="770"/>
    </location>
</feature>
<keyword evidence="1" id="KW-0343">GTPase activation</keyword>
<gene>
    <name evidence="4" type="ORF">AB6A40_006468</name>
</gene>
<dbReference type="Proteomes" id="UP001608902">
    <property type="component" value="Unassembled WGS sequence"/>
</dbReference>
<keyword evidence="5" id="KW-1185">Reference proteome</keyword>
<feature type="domain" description="Rho-GAP" evidence="3">
    <location>
        <begin position="240"/>
        <end position="415"/>
    </location>
</feature>
<name>A0ABD6ER45_9BILA</name>
<sequence>MRRSYLKEGRVQLTALDSLLTHSRYLFLFTDLLLVAKQKGVNSYKLKDKVRLDRVWIALNNCSHSFLIGWPICNYIAHFPTEEEKINWYEFLKDGIQRSRSRTNTKFTTLPVFVRIEGRDQVMKKKIGCSQTSSELLDELVNELSLCSQGNLVILFDNGRDTPTLLQGPEIIFSVVLDFVFSTRYRISEAKIERLDTFPLISCRLILTSMNASRSSPAQTIVTHFKRVLSRSDSRRFFGRQLSGSSPPQPVLTMIDHLFMNGIDVEGIFRKSPKQTAIRVLRTQLDRGIIPDFSQYSPHVIAALLKEYLRAIPGKILLSGNQELWMDAIAEGETVRRHSSVRKLLDLLPSSHSTLLVALLRLLRSIARSKHSKMCTRSLAICIAPNLLDCPRVEGSTARLPQLTEYLIINAPTLFDSFQDAQPTMSSSLSNDSGLSDVDIGVDPSASPDSVRQLSSISDEQRLPFSSVRSADMSNHVCQHYIGRSPQSAYFVNSLSTDDEEDDGDNIAIRLEYRDEADDHHSLSNGHGSTPHKPHRISTVLEWKNRETLDALNVELDEEKGSPDSEQDPVSNFASPTSSTADSNFWNLHQKGKSKLFGLPVIVKGVVPSRSKRAVVRTESEKHSRVRTDNGSESHALRTAALCLSPPIGRSFDLSEISKRSKSTAKLLPKTTVPLSSQPVGLGPNVGKSVLSKSMFKRQCESQLNTSNIDTSQEIKPEMNTQLTHKQEFALSSNKPRNDVTTDGEKSNAVMRSTDNAATLKDDSSKIKQSDTIRKERRKQRSILEEPLEVNWSVDELKAIFQKSGAPVQDASKYHRKKDGFHDRSLNKAVPLGKVDERYPNRFLKKEFIGLIRRKFFEPIQKMLVWDGDIRI</sequence>
<evidence type="ECO:0000313" key="5">
    <source>
        <dbReference type="Proteomes" id="UP001608902"/>
    </source>
</evidence>